<feature type="transmembrane region" description="Helical" evidence="1">
    <location>
        <begin position="43"/>
        <end position="60"/>
    </location>
</feature>
<reference evidence="3" key="1">
    <citation type="journal article" date="2021" name="PeerJ">
        <title>Extensive microbial diversity within the chicken gut microbiome revealed by metagenomics and culture.</title>
        <authorList>
            <person name="Gilroy R."/>
            <person name="Ravi A."/>
            <person name="Getino M."/>
            <person name="Pursley I."/>
            <person name="Horton D.L."/>
            <person name="Alikhan N.F."/>
            <person name="Baker D."/>
            <person name="Gharbi K."/>
            <person name="Hall N."/>
            <person name="Watson M."/>
            <person name="Adriaenssens E.M."/>
            <person name="Foster-Nyarko E."/>
            <person name="Jarju S."/>
            <person name="Secka A."/>
            <person name="Antonio M."/>
            <person name="Oren A."/>
            <person name="Chaudhuri R.R."/>
            <person name="La Ragione R."/>
            <person name="Hildebrand F."/>
            <person name="Pallen M.J."/>
        </authorList>
    </citation>
    <scope>NUCLEOTIDE SEQUENCE</scope>
    <source>
        <strain evidence="3">B5-657</strain>
    </source>
</reference>
<protein>
    <recommendedName>
        <fullName evidence="2">Nucleoside transporter/FeoB GTPase Gate domain-containing protein</fullName>
    </recommendedName>
</protein>
<evidence type="ECO:0000313" key="4">
    <source>
        <dbReference type="Proteomes" id="UP000824229"/>
    </source>
</evidence>
<organism evidence="3 4">
    <name type="scientific">Candidatus Cellulosilyticum pullistercoris</name>
    <dbReference type="NCBI Taxonomy" id="2838521"/>
    <lineage>
        <taxon>Bacteria</taxon>
        <taxon>Bacillati</taxon>
        <taxon>Bacillota</taxon>
        <taxon>Clostridia</taxon>
        <taxon>Lachnospirales</taxon>
        <taxon>Cellulosilyticaceae</taxon>
        <taxon>Cellulosilyticum</taxon>
    </lineage>
</organism>
<comment type="caution">
    <text evidence="3">The sequence shown here is derived from an EMBL/GenBank/DDBJ whole genome shotgun (WGS) entry which is preliminary data.</text>
</comment>
<feature type="transmembrane region" description="Helical" evidence="1">
    <location>
        <begin position="337"/>
        <end position="356"/>
    </location>
</feature>
<accession>A0A9E2KBL1</accession>
<feature type="transmembrane region" description="Helical" evidence="1">
    <location>
        <begin position="305"/>
        <end position="325"/>
    </location>
</feature>
<reference evidence="3" key="2">
    <citation type="submission" date="2021-04" db="EMBL/GenBank/DDBJ databases">
        <authorList>
            <person name="Gilroy R."/>
        </authorList>
    </citation>
    <scope>NUCLEOTIDE SEQUENCE</scope>
    <source>
        <strain evidence="3">B5-657</strain>
    </source>
</reference>
<sequence length="366" mass="40373">MKKKMLLTFIIILLMLLLLLFPNLCLQSAQNGLLLWFNKVLPSLLPFMIFINILVPLDGLRKLIAFSSPLSKKLWHLPGYSFFAFIMGLIAGYPMGAKIVKNLYMDHKLTKEEAELTLCFSNNCGPLFIVGTIGTAMLSCTSIGYFLFFIHLLSALAMSILTTRNHTLYSSRNKAPYASNTSPSFSYLLNQGVMNAMETIVCVGGYIILFSVITALLTQTPLANTLINLAFSSPVVSTLFKGVFSGFLELSNGSHILSLVTPFSVYTLALIAAIIGFGGLCVYFQTLYVLEGCSLSTKTYFISKCLQGLLSFSFTLIIYPFYALYTYGTSLTLSSSTLLQGLLMLCLCLLIGYFTFTPRTPLHHSA</sequence>
<feature type="transmembrane region" description="Helical" evidence="1">
    <location>
        <begin position="80"/>
        <end position="100"/>
    </location>
</feature>
<feature type="transmembrane region" description="Helical" evidence="1">
    <location>
        <begin position="263"/>
        <end position="284"/>
    </location>
</feature>
<evidence type="ECO:0000256" key="1">
    <source>
        <dbReference type="SAM" id="Phobius"/>
    </source>
</evidence>
<evidence type="ECO:0000259" key="2">
    <source>
        <dbReference type="Pfam" id="PF07670"/>
    </source>
</evidence>
<gene>
    <name evidence="3" type="ORF">H9872_01590</name>
</gene>
<feature type="transmembrane region" description="Helical" evidence="1">
    <location>
        <begin position="196"/>
        <end position="217"/>
    </location>
</feature>
<feature type="transmembrane region" description="Helical" evidence="1">
    <location>
        <begin position="120"/>
        <end position="138"/>
    </location>
</feature>
<name>A0A9E2KBL1_9FIRM</name>
<evidence type="ECO:0000313" key="3">
    <source>
        <dbReference type="EMBL" id="MBU3803441.1"/>
    </source>
</evidence>
<dbReference type="Proteomes" id="UP000824229">
    <property type="component" value="Unassembled WGS sequence"/>
</dbReference>
<keyword evidence="1" id="KW-0812">Transmembrane</keyword>
<proteinExistence type="predicted"/>
<dbReference type="AlphaFoldDB" id="A0A9E2KBL1"/>
<dbReference type="InterPro" id="IPR011642">
    <property type="entry name" value="Gate_dom"/>
</dbReference>
<dbReference type="Pfam" id="PF07670">
    <property type="entry name" value="Gate"/>
    <property type="match status" value="1"/>
</dbReference>
<dbReference type="EMBL" id="JAHLFQ010000025">
    <property type="protein sequence ID" value="MBU3803441.1"/>
    <property type="molecule type" value="Genomic_DNA"/>
</dbReference>
<feature type="transmembrane region" description="Helical" evidence="1">
    <location>
        <begin position="229"/>
        <end position="248"/>
    </location>
</feature>
<feature type="domain" description="Nucleoside transporter/FeoB GTPase Gate" evidence="2">
    <location>
        <begin position="39"/>
        <end position="130"/>
    </location>
</feature>
<keyword evidence="1" id="KW-1133">Transmembrane helix</keyword>
<keyword evidence="1" id="KW-0472">Membrane</keyword>